<dbReference type="CDD" id="cd02440">
    <property type="entry name" value="AdoMet_MTases"/>
    <property type="match status" value="1"/>
</dbReference>
<dbReference type="InterPro" id="IPR029063">
    <property type="entry name" value="SAM-dependent_MTases_sf"/>
</dbReference>
<protein>
    <submittedName>
        <fullName evidence="2">Class I SAM-dependent methyltransferase</fullName>
    </submittedName>
</protein>
<gene>
    <name evidence="2" type="ORF">CVO96_10595</name>
</gene>
<evidence type="ECO:0000259" key="1">
    <source>
        <dbReference type="Pfam" id="PF08241"/>
    </source>
</evidence>
<feature type="domain" description="Methyltransferase type 11" evidence="1">
    <location>
        <begin position="44"/>
        <end position="140"/>
    </location>
</feature>
<dbReference type="Pfam" id="PF08241">
    <property type="entry name" value="Methyltransf_11"/>
    <property type="match status" value="1"/>
</dbReference>
<dbReference type="Proteomes" id="UP000236379">
    <property type="component" value="Unassembled WGS sequence"/>
</dbReference>
<dbReference type="GO" id="GO:0008757">
    <property type="term" value="F:S-adenosylmethionine-dependent methyltransferase activity"/>
    <property type="evidence" value="ECO:0007669"/>
    <property type="project" value="InterPro"/>
</dbReference>
<name>A0A2K3UYZ8_9DEIO</name>
<keyword evidence="3" id="KW-1185">Reference proteome</keyword>
<dbReference type="EMBL" id="PPPD01000001">
    <property type="protein sequence ID" value="PNY81766.1"/>
    <property type="molecule type" value="Genomic_DNA"/>
</dbReference>
<dbReference type="GO" id="GO:0032259">
    <property type="term" value="P:methylation"/>
    <property type="evidence" value="ECO:0007669"/>
    <property type="project" value="UniProtKB-KW"/>
</dbReference>
<dbReference type="AlphaFoldDB" id="A0A2K3UYZ8"/>
<evidence type="ECO:0000313" key="2">
    <source>
        <dbReference type="EMBL" id="PNY81766.1"/>
    </source>
</evidence>
<comment type="caution">
    <text evidence="2">The sequence shown here is derived from an EMBL/GenBank/DDBJ whole genome shotgun (WGS) entry which is preliminary data.</text>
</comment>
<accession>A0A2K3UYZ8</accession>
<reference evidence="2 3" key="1">
    <citation type="submission" date="2018-01" db="EMBL/GenBank/DDBJ databases">
        <title>Deinococcus koreensis sp. nov., a radiation-resistant bacterium isolated from river water.</title>
        <authorList>
            <person name="Choi A."/>
        </authorList>
    </citation>
    <scope>NUCLEOTIDE SEQUENCE [LARGE SCALE GENOMIC DNA]</scope>
    <source>
        <strain evidence="2 3">SJW1-2</strain>
    </source>
</reference>
<dbReference type="SUPFAM" id="SSF53335">
    <property type="entry name" value="S-adenosyl-L-methionine-dependent methyltransferases"/>
    <property type="match status" value="1"/>
</dbReference>
<sequence>MREIARYYEKDREHDRLTRGLGQVEFVRTLDVLTRVLPPDGTLLDIGGGAGIYARELLGRGYRVHLLDAMPGHVERARRDETLASLASLTLGDARALPYPDAGADAALLLGPLYHLPEAADRATALAEARRVLRPGGLVCAAAIPRAAAICGDFTRGLNDEDYGRPIREEAYQSGRYHNPQARPGYFTTAYFHDPAELRAELEAAGFARVVLYALEGSANLLRDPEAVMADSVARDGLLAALRLTELDETLLSISAHVLAVGRA</sequence>
<keyword evidence="2" id="KW-0808">Transferase</keyword>
<evidence type="ECO:0000313" key="3">
    <source>
        <dbReference type="Proteomes" id="UP000236379"/>
    </source>
</evidence>
<keyword evidence="2" id="KW-0489">Methyltransferase</keyword>
<dbReference type="Gene3D" id="3.40.50.150">
    <property type="entry name" value="Vaccinia Virus protein VP39"/>
    <property type="match status" value="1"/>
</dbReference>
<dbReference type="RefSeq" id="WP_103312207.1">
    <property type="nucleotide sequence ID" value="NZ_PPPD01000001.1"/>
</dbReference>
<dbReference type="InterPro" id="IPR013216">
    <property type="entry name" value="Methyltransf_11"/>
</dbReference>
<proteinExistence type="predicted"/>
<dbReference type="PANTHER" id="PTHR43591">
    <property type="entry name" value="METHYLTRANSFERASE"/>
    <property type="match status" value="1"/>
</dbReference>
<dbReference type="OrthoDB" id="9804312at2"/>
<organism evidence="2 3">
    <name type="scientific">Deinococcus koreensis</name>
    <dbReference type="NCBI Taxonomy" id="2054903"/>
    <lineage>
        <taxon>Bacteria</taxon>
        <taxon>Thermotogati</taxon>
        <taxon>Deinococcota</taxon>
        <taxon>Deinococci</taxon>
        <taxon>Deinococcales</taxon>
        <taxon>Deinococcaceae</taxon>
        <taxon>Deinococcus</taxon>
    </lineage>
</organism>